<sequence length="136" mass="14358">MTGDRTREGRPRRRGTGRLRRQPGGRRNVVFVRLSDEEKEKIAARAEALGVSIQRLLVESALAGSAQTVTERRALVAELLGVRRLVAALGNNINQLARVANATGAAPPELAAAAAAVARAMARLDATVAGVSGRRS</sequence>
<dbReference type="EMBL" id="JYIJ01000008">
    <property type="protein sequence ID" value="KWX05991.1"/>
    <property type="molecule type" value="Genomic_DNA"/>
</dbReference>
<dbReference type="Pfam" id="PF21983">
    <property type="entry name" value="NikA-like"/>
    <property type="match status" value="1"/>
</dbReference>
<dbReference type="AlphaFoldDB" id="A0A132N759"/>
<evidence type="ECO:0000256" key="1">
    <source>
        <dbReference type="SAM" id="MobiDB-lite"/>
    </source>
</evidence>
<reference evidence="2 5" key="2">
    <citation type="submission" date="2015-02" db="EMBL/GenBank/DDBJ databases">
        <title>Physiological reanalysis, assessment of diazotrophy, and genome sequences of multiple isolates of Streptomyces thermoautotrophicus.</title>
        <authorList>
            <person name="MacKellar D.C."/>
            <person name="Lieber L."/>
            <person name="Norman J."/>
            <person name="Bolger A."/>
            <person name="Tobin C."/>
            <person name="Murray J.W."/>
            <person name="Prell J."/>
        </authorList>
    </citation>
    <scope>NUCLEOTIDE SEQUENCE [LARGE SCALE GENOMIC DNA]</scope>
    <source>
        <strain evidence="2 5">UBT1</strain>
    </source>
</reference>
<accession>A0A132N759</accession>
<dbReference type="Proteomes" id="UP000070659">
    <property type="component" value="Unassembled WGS sequence"/>
</dbReference>
<name>A0A132N759_9ACTN</name>
<comment type="caution">
    <text evidence="2">The sequence shown here is derived from an EMBL/GenBank/DDBJ whole genome shotgun (WGS) entry which is preliminary data.</text>
</comment>
<feature type="region of interest" description="Disordered" evidence="1">
    <location>
        <begin position="1"/>
        <end position="22"/>
    </location>
</feature>
<evidence type="ECO:0000313" key="2">
    <source>
        <dbReference type="EMBL" id="KWX05991.1"/>
    </source>
</evidence>
<proteinExistence type="predicted"/>
<evidence type="ECO:0000313" key="4">
    <source>
        <dbReference type="Proteomes" id="UP000070598"/>
    </source>
</evidence>
<organism evidence="2 5">
    <name type="scientific">Carbonactinospora thermoautotrophica</name>
    <dbReference type="NCBI Taxonomy" id="1469144"/>
    <lineage>
        <taxon>Bacteria</taxon>
        <taxon>Bacillati</taxon>
        <taxon>Actinomycetota</taxon>
        <taxon>Actinomycetes</taxon>
        <taxon>Kitasatosporales</taxon>
        <taxon>Carbonactinosporaceae</taxon>
        <taxon>Carbonactinospora</taxon>
    </lineage>
</organism>
<protein>
    <submittedName>
        <fullName evidence="2">Uncharacterized protein</fullName>
    </submittedName>
</protein>
<evidence type="ECO:0000313" key="3">
    <source>
        <dbReference type="EMBL" id="KWX09118.1"/>
    </source>
</evidence>
<dbReference type="PATRIC" id="fig|1469144.8.peg.1678"/>
<gene>
    <name evidence="2" type="ORF">TH66_00310</name>
    <name evidence="3" type="ORF">TR74_11520</name>
</gene>
<dbReference type="InterPro" id="IPR053842">
    <property type="entry name" value="NikA-like"/>
</dbReference>
<feature type="compositionally biased region" description="Basic residues" evidence="1">
    <location>
        <begin position="10"/>
        <end position="22"/>
    </location>
</feature>
<dbReference type="EMBL" id="JYIK01000885">
    <property type="protein sequence ID" value="KWX09118.1"/>
    <property type="molecule type" value="Genomic_DNA"/>
</dbReference>
<dbReference type="Proteomes" id="UP000070598">
    <property type="component" value="Unassembled WGS sequence"/>
</dbReference>
<reference evidence="4" key="1">
    <citation type="submission" date="2015-02" db="EMBL/GenBank/DDBJ databases">
        <title>Physiological reanalysis, assessment of diazotrophy, and genome sequences of multiple isolates of Streptomyces thermoautotrophicus.</title>
        <authorList>
            <person name="MacKellar D.C."/>
            <person name="Lieber L."/>
            <person name="Norman J."/>
            <person name="Bolger A."/>
            <person name="Tobin C."/>
            <person name="Murray J.W."/>
            <person name="Friesen M."/>
            <person name="Prell J."/>
        </authorList>
    </citation>
    <scope>NUCLEOTIDE SEQUENCE [LARGE SCALE GENOMIC DNA]</scope>
    <source>
        <strain evidence="4">UBT1</strain>
    </source>
</reference>
<evidence type="ECO:0000313" key="5">
    <source>
        <dbReference type="Proteomes" id="UP000070659"/>
    </source>
</evidence>